<dbReference type="PROSITE" id="PS01088">
    <property type="entry name" value="CAP_1"/>
    <property type="match status" value="1"/>
</dbReference>
<dbReference type="PANTHER" id="PTHR10652:SF0">
    <property type="entry name" value="ADENYLYL CYCLASE-ASSOCIATED PROTEIN"/>
    <property type="match status" value="1"/>
</dbReference>
<dbReference type="SUPFAM" id="SSF69340">
    <property type="entry name" value="C-terminal domain of adenylylcyclase associated protein"/>
    <property type="match status" value="1"/>
</dbReference>
<dbReference type="PROSITE" id="PS51329">
    <property type="entry name" value="C_CAP_COFACTOR_C"/>
    <property type="match status" value="1"/>
</dbReference>
<dbReference type="Pfam" id="PF08603">
    <property type="entry name" value="CAP_C"/>
    <property type="match status" value="1"/>
</dbReference>
<dbReference type="InterPro" id="IPR017901">
    <property type="entry name" value="C-CAP_CF_C-like"/>
</dbReference>
<dbReference type="AlphaFoldDB" id="A0A4P9XEJ2"/>
<dbReference type="InterPro" id="IPR018106">
    <property type="entry name" value="CAP_CS_N"/>
</dbReference>
<evidence type="ECO:0000313" key="7">
    <source>
        <dbReference type="Proteomes" id="UP000274922"/>
    </source>
</evidence>
<proteinExistence type="inferred from homology"/>
<gene>
    <name evidence="6" type="ORF">CXG81DRAFT_29124</name>
</gene>
<sequence>MEAAILKRLEAATARLEELARRGGVAAVGTGPASSSGSGSVSAAAHAQAAPASGSAAAGFDALLTGAYQTYQTLSQQIGGLVAEQAAAVAQGVTAQRHLIATASASKKPGPTEMPTLLKPIQSAIERVIALKDQNRASPHFFHLSAVADGIGALGWVIIEPAPAPYVGEMKSSAQFYANRVIKEQKEKEPKHVEWVNAYVEFLEELQAYVKQTHTTGLTWNPAGGVAQAAHAAQVAAASAAQTASSAVGAAVPAVAGFLSGLGANVTAGLKKVAPEQMTHKNPELRGSSVVKAREESAGGVTASAPSAAAAAAAKKPPVFRLEGNKWLIEHQVNNNDIVVENAEINQTVYIFGCQNSTVQVRGKVNAVILDGSRKVGLVVENVLSTVETINCKSCQIQINGIAPTVNIDKTDGLQLYISQANKDVQILTAKSSEMNVLIQGADGEYAERPVCEQYKTTIDADGNLLTVPVVHKG</sequence>
<accession>A0A4P9XEJ2</accession>
<comment type="similarity">
    <text evidence="1 4">Belongs to the CAP family.</text>
</comment>
<reference evidence="7" key="1">
    <citation type="journal article" date="2018" name="Nat. Microbiol.">
        <title>Leveraging single-cell genomics to expand the fungal tree of life.</title>
        <authorList>
            <person name="Ahrendt S.R."/>
            <person name="Quandt C.A."/>
            <person name="Ciobanu D."/>
            <person name="Clum A."/>
            <person name="Salamov A."/>
            <person name="Andreopoulos B."/>
            <person name="Cheng J.F."/>
            <person name="Woyke T."/>
            <person name="Pelin A."/>
            <person name="Henrissat B."/>
            <person name="Reynolds N.K."/>
            <person name="Benny G.L."/>
            <person name="Smith M.E."/>
            <person name="James T.Y."/>
            <person name="Grigoriev I.V."/>
        </authorList>
    </citation>
    <scope>NUCLEOTIDE SEQUENCE [LARGE SCALE GENOMIC DNA]</scope>
    <source>
        <strain evidence="7">ATCC 52028</strain>
    </source>
</reference>
<dbReference type="SUPFAM" id="SSF101278">
    <property type="entry name" value="N-terminal domain of adenylylcyclase associated protein, CAP"/>
    <property type="match status" value="1"/>
</dbReference>
<dbReference type="GO" id="GO:0005737">
    <property type="term" value="C:cytoplasm"/>
    <property type="evidence" value="ECO:0007669"/>
    <property type="project" value="TreeGrafter"/>
</dbReference>
<dbReference type="GO" id="GO:0008179">
    <property type="term" value="F:adenylate cyclase binding"/>
    <property type="evidence" value="ECO:0007669"/>
    <property type="project" value="TreeGrafter"/>
</dbReference>
<dbReference type="GO" id="GO:0019933">
    <property type="term" value="P:cAMP-mediated signaling"/>
    <property type="evidence" value="ECO:0007669"/>
    <property type="project" value="TreeGrafter"/>
</dbReference>
<evidence type="ECO:0000313" key="6">
    <source>
        <dbReference type="EMBL" id="RKP03964.1"/>
    </source>
</evidence>
<dbReference type="InterPro" id="IPR013912">
    <property type="entry name" value="Adenylate_cyclase-assoc_CAP_C"/>
</dbReference>
<dbReference type="InterPro" id="IPR016098">
    <property type="entry name" value="CAP/MinC_C"/>
</dbReference>
<dbReference type="GO" id="GO:0007015">
    <property type="term" value="P:actin filament organization"/>
    <property type="evidence" value="ECO:0007669"/>
    <property type="project" value="TreeGrafter"/>
</dbReference>
<dbReference type="Gene3D" id="1.25.40.330">
    <property type="entry name" value="Adenylate cyclase-associated CAP, N-terminal domain"/>
    <property type="match status" value="1"/>
</dbReference>
<evidence type="ECO:0000256" key="4">
    <source>
        <dbReference type="RuleBase" id="RU000647"/>
    </source>
</evidence>
<dbReference type="InterPro" id="IPR013992">
    <property type="entry name" value="Adenylate_cyclase-assoc_CAP_N"/>
</dbReference>
<comment type="function">
    <text evidence="2">The N-terminal domain binds to adenylyl cyclase, thereby enabling adenylyl cyclase to be activated by upstream regulatory signals, such as Ras. The C-terminal domain is required for normal cellular morphology and growth control.</text>
</comment>
<dbReference type="OrthoDB" id="77251at2759"/>
<dbReference type="STRING" id="1555241.A0A4P9XEJ2"/>
<dbReference type="InterPro" id="IPR053950">
    <property type="entry name" value="CAP_N"/>
</dbReference>
<name>A0A4P9XEJ2_9FUNG</name>
<dbReference type="Pfam" id="PF01213">
    <property type="entry name" value="CAP_N-CM"/>
    <property type="match status" value="1"/>
</dbReference>
<dbReference type="Pfam" id="PF21938">
    <property type="entry name" value="CAP_N"/>
    <property type="match status" value="1"/>
</dbReference>
<dbReference type="InterPro" id="IPR001837">
    <property type="entry name" value="Adenylate_cyclase-assoc_CAP"/>
</dbReference>
<protein>
    <recommendedName>
        <fullName evidence="3 4">Adenylyl cyclase-associated protein</fullName>
    </recommendedName>
</protein>
<evidence type="ECO:0000256" key="1">
    <source>
        <dbReference type="ARBA" id="ARBA00007659"/>
    </source>
</evidence>
<dbReference type="InterPro" id="IPR006599">
    <property type="entry name" value="CARP_motif"/>
</dbReference>
<dbReference type="Proteomes" id="UP000274922">
    <property type="component" value="Unassembled WGS sequence"/>
</dbReference>
<dbReference type="PANTHER" id="PTHR10652">
    <property type="entry name" value="ADENYLYL CYCLASE-ASSOCIATED PROTEIN"/>
    <property type="match status" value="1"/>
</dbReference>
<dbReference type="FunFam" id="1.25.40.330:FF:000001">
    <property type="entry name" value="Adenylyl cyclase-associated protein"/>
    <property type="match status" value="1"/>
</dbReference>
<dbReference type="GO" id="GO:0003779">
    <property type="term" value="F:actin binding"/>
    <property type="evidence" value="ECO:0007669"/>
    <property type="project" value="InterPro"/>
</dbReference>
<evidence type="ECO:0000256" key="3">
    <source>
        <dbReference type="ARBA" id="ARBA00072052"/>
    </source>
</evidence>
<evidence type="ECO:0000259" key="5">
    <source>
        <dbReference type="PROSITE" id="PS51329"/>
    </source>
</evidence>
<feature type="domain" description="C-CAP/cofactor C-like" evidence="5">
    <location>
        <begin position="317"/>
        <end position="451"/>
    </location>
</feature>
<dbReference type="InterPro" id="IPR036222">
    <property type="entry name" value="CAP_N_sf"/>
</dbReference>
<keyword evidence="7" id="KW-1185">Reference proteome</keyword>
<dbReference type="SMART" id="SM00673">
    <property type="entry name" value="CARP"/>
    <property type="match status" value="2"/>
</dbReference>
<dbReference type="InterPro" id="IPR036223">
    <property type="entry name" value="CAP_C_sf"/>
</dbReference>
<dbReference type="Gene3D" id="2.160.20.70">
    <property type="match status" value="1"/>
</dbReference>
<dbReference type="EMBL" id="ML014115">
    <property type="protein sequence ID" value="RKP03964.1"/>
    <property type="molecule type" value="Genomic_DNA"/>
</dbReference>
<organism evidence="6 7">
    <name type="scientific">Caulochytrium protostelioides</name>
    <dbReference type="NCBI Taxonomy" id="1555241"/>
    <lineage>
        <taxon>Eukaryota</taxon>
        <taxon>Fungi</taxon>
        <taxon>Fungi incertae sedis</taxon>
        <taxon>Chytridiomycota</taxon>
        <taxon>Chytridiomycota incertae sedis</taxon>
        <taxon>Chytridiomycetes</taxon>
        <taxon>Caulochytriales</taxon>
        <taxon>Caulochytriaceae</taxon>
        <taxon>Caulochytrium</taxon>
    </lineage>
</organism>
<evidence type="ECO:0000256" key="2">
    <source>
        <dbReference type="ARBA" id="ARBA00054756"/>
    </source>
</evidence>